<reference evidence="1 2" key="1">
    <citation type="submission" date="2015-02" db="EMBL/GenBank/DDBJ databases">
        <title>Genome Sequencing of Rickettsiales.</title>
        <authorList>
            <person name="Daugherty S.C."/>
            <person name="Su Q."/>
            <person name="Abolude K."/>
            <person name="Beier-Sexton M."/>
            <person name="Carlyon J.A."/>
            <person name="Carter R."/>
            <person name="Day N.P."/>
            <person name="Dumler S.J."/>
            <person name="Dyachenko V."/>
            <person name="Godinez A."/>
            <person name="Kurtti T.J."/>
            <person name="Lichay M."/>
            <person name="Mullins K.E."/>
            <person name="Ott S."/>
            <person name="Pappas-Brown V."/>
            <person name="Paris D.H."/>
            <person name="Patel P."/>
            <person name="Richards A.L."/>
            <person name="Sadzewicz L."/>
            <person name="Sears K."/>
            <person name="Seidman D."/>
            <person name="Sengamalay N."/>
            <person name="Stenos J."/>
            <person name="Tallon L.J."/>
            <person name="Vincent G."/>
            <person name="Fraser C.M."/>
            <person name="Munderloh U."/>
            <person name="Dunning-Hotopp J.C."/>
        </authorList>
    </citation>
    <scope>NUCLEOTIDE SEQUENCE [LARGE SCALE GENOMIC DNA]</scope>
    <source>
        <strain evidence="1 2">ApMUC09</strain>
    </source>
</reference>
<gene>
    <name evidence="1" type="ORF">APHMUC_1606</name>
</gene>
<dbReference type="AlphaFoldDB" id="A0A0F3NAN5"/>
<name>A0A0F3NAN5_ANAPH</name>
<evidence type="ECO:0000313" key="1">
    <source>
        <dbReference type="EMBL" id="KJV64762.1"/>
    </source>
</evidence>
<accession>A0A0F3NAN5</accession>
<dbReference type="PATRIC" id="fig|1359152.3.peg.1680"/>
<dbReference type="Proteomes" id="UP000033441">
    <property type="component" value="Unassembled WGS sequence"/>
</dbReference>
<sequence length="38" mass="4451">MKVGWLLRCAYRHPLRHSALGDGRLDIELVLWRHVIVA</sequence>
<evidence type="ECO:0000313" key="2">
    <source>
        <dbReference type="Proteomes" id="UP000033441"/>
    </source>
</evidence>
<organism evidence="1 2">
    <name type="scientific">Anaplasma phagocytophilum str. ApMUC09</name>
    <dbReference type="NCBI Taxonomy" id="1359152"/>
    <lineage>
        <taxon>Bacteria</taxon>
        <taxon>Pseudomonadati</taxon>
        <taxon>Pseudomonadota</taxon>
        <taxon>Alphaproteobacteria</taxon>
        <taxon>Rickettsiales</taxon>
        <taxon>Anaplasmataceae</taxon>
        <taxon>Anaplasma</taxon>
        <taxon>phagocytophilum group</taxon>
    </lineage>
</organism>
<comment type="caution">
    <text evidence="1">The sequence shown here is derived from an EMBL/GenBank/DDBJ whole genome shotgun (WGS) entry which is preliminary data.</text>
</comment>
<protein>
    <submittedName>
        <fullName evidence="1">Uncharacterized protein</fullName>
    </submittedName>
</protein>
<proteinExistence type="predicted"/>
<dbReference type="EMBL" id="LANV01000001">
    <property type="protein sequence ID" value="KJV64762.1"/>
    <property type="molecule type" value="Genomic_DNA"/>
</dbReference>